<dbReference type="EMBL" id="MU004447">
    <property type="protein sequence ID" value="KAF2650694.1"/>
    <property type="molecule type" value="Genomic_DNA"/>
</dbReference>
<reference evidence="1" key="1">
    <citation type="journal article" date="2020" name="Stud. Mycol.">
        <title>101 Dothideomycetes genomes: a test case for predicting lifestyles and emergence of pathogens.</title>
        <authorList>
            <person name="Haridas S."/>
            <person name="Albert R."/>
            <person name="Binder M."/>
            <person name="Bloem J."/>
            <person name="Labutti K."/>
            <person name="Salamov A."/>
            <person name="Andreopoulos B."/>
            <person name="Baker S."/>
            <person name="Barry K."/>
            <person name="Bills G."/>
            <person name="Bluhm B."/>
            <person name="Cannon C."/>
            <person name="Castanera R."/>
            <person name="Culley D."/>
            <person name="Daum C."/>
            <person name="Ezra D."/>
            <person name="Gonzalez J."/>
            <person name="Henrissat B."/>
            <person name="Kuo A."/>
            <person name="Liang C."/>
            <person name="Lipzen A."/>
            <person name="Lutzoni F."/>
            <person name="Magnuson J."/>
            <person name="Mondo S."/>
            <person name="Nolan M."/>
            <person name="Ohm R."/>
            <person name="Pangilinan J."/>
            <person name="Park H.-J."/>
            <person name="Ramirez L."/>
            <person name="Alfaro M."/>
            <person name="Sun H."/>
            <person name="Tritt A."/>
            <person name="Yoshinaga Y."/>
            <person name="Zwiers L.-H."/>
            <person name="Turgeon B."/>
            <person name="Goodwin S."/>
            <person name="Spatafora J."/>
            <person name="Crous P."/>
            <person name="Grigoriev I."/>
        </authorList>
    </citation>
    <scope>NUCLEOTIDE SEQUENCE</scope>
    <source>
        <strain evidence="1">CBS 122681</strain>
    </source>
</reference>
<keyword evidence="2" id="KW-1185">Reference proteome</keyword>
<evidence type="ECO:0000313" key="1">
    <source>
        <dbReference type="EMBL" id="KAF2650694.1"/>
    </source>
</evidence>
<proteinExistence type="predicted"/>
<gene>
    <name evidence="1" type="ORF">K491DRAFT_697085</name>
</gene>
<dbReference type="Proteomes" id="UP000799324">
    <property type="component" value="Unassembled WGS sequence"/>
</dbReference>
<evidence type="ECO:0000313" key="2">
    <source>
        <dbReference type="Proteomes" id="UP000799324"/>
    </source>
</evidence>
<name>A0A6A6SWW6_9PLEO</name>
<protein>
    <submittedName>
        <fullName evidence="1">Uncharacterized protein</fullName>
    </submittedName>
</protein>
<sequence length="189" mass="21603">MLGVMVSITKDGVLFWVYMQVLPTRLRRRPWSFTRFIPLFWPTLTTAQDEPCTYSYPHVRGGRHANVPRLHVFSSPTAAPFSTWKIHHYLFICSLDILYPTLFSIIDSVGVYRSKARVAPYKRCSSLWKWRRRSREEVGLEVGGDEIAGGRAAYGSRLMQPLYSSWGCYVSGRISTEGASHVVWGLTIP</sequence>
<organism evidence="1 2">
    <name type="scientific">Lophiostoma macrostomum CBS 122681</name>
    <dbReference type="NCBI Taxonomy" id="1314788"/>
    <lineage>
        <taxon>Eukaryota</taxon>
        <taxon>Fungi</taxon>
        <taxon>Dikarya</taxon>
        <taxon>Ascomycota</taxon>
        <taxon>Pezizomycotina</taxon>
        <taxon>Dothideomycetes</taxon>
        <taxon>Pleosporomycetidae</taxon>
        <taxon>Pleosporales</taxon>
        <taxon>Lophiostomataceae</taxon>
        <taxon>Lophiostoma</taxon>
    </lineage>
</organism>
<dbReference type="AlphaFoldDB" id="A0A6A6SWW6"/>
<accession>A0A6A6SWW6</accession>